<comment type="subunit">
    <text evidence="5">Forms a complex with TatA.</text>
</comment>
<keyword evidence="7" id="KW-1185">Reference proteome</keyword>
<proteinExistence type="inferred from homology"/>
<comment type="caution">
    <text evidence="6">The sequence shown here is derived from an EMBL/GenBank/DDBJ whole genome shotgun (WGS) entry which is preliminary data.</text>
</comment>
<comment type="function">
    <text evidence="5">Part of the twin-arginine translocation (Tat) system that transports large folded proteins containing a characteristic twin-arginine motif in their signal peptide across membranes.</text>
</comment>
<name>A0A4Q7YS95_9BACT</name>
<dbReference type="GO" id="GO:0065002">
    <property type="term" value="P:intracellular protein transmembrane transport"/>
    <property type="evidence" value="ECO:0007669"/>
    <property type="project" value="TreeGrafter"/>
</dbReference>
<dbReference type="EMBL" id="SHKW01000001">
    <property type="protein sequence ID" value="RZU40094.1"/>
    <property type="molecule type" value="Genomic_DNA"/>
</dbReference>
<dbReference type="RefSeq" id="WP_130418208.1">
    <property type="nucleotide sequence ID" value="NZ_SHKW01000001.1"/>
</dbReference>
<keyword evidence="5" id="KW-1003">Cell membrane</keyword>
<reference evidence="6 7" key="1">
    <citation type="submission" date="2019-02" db="EMBL/GenBank/DDBJ databases">
        <title>Genomic Encyclopedia of Archaeal and Bacterial Type Strains, Phase II (KMG-II): from individual species to whole genera.</title>
        <authorList>
            <person name="Goeker M."/>
        </authorList>
    </citation>
    <scope>NUCLEOTIDE SEQUENCE [LARGE SCALE GENOMIC DNA]</scope>
    <source>
        <strain evidence="6 7">DSM 18101</strain>
    </source>
</reference>
<gene>
    <name evidence="5" type="primary">tatC</name>
    <name evidence="6" type="ORF">BDD14_1518</name>
</gene>
<dbReference type="NCBIfam" id="TIGR00945">
    <property type="entry name" value="tatC"/>
    <property type="match status" value="1"/>
</dbReference>
<accession>A0A4Q7YS95</accession>
<evidence type="ECO:0000313" key="6">
    <source>
        <dbReference type="EMBL" id="RZU40094.1"/>
    </source>
</evidence>
<dbReference type="InterPro" id="IPR002033">
    <property type="entry name" value="TatC"/>
</dbReference>
<comment type="subcellular location">
    <subcellularLocation>
        <location evidence="5">Cell membrane</location>
        <topology evidence="5">Multi-pass membrane protein</topology>
    </subcellularLocation>
    <subcellularLocation>
        <location evidence="1">Membrane</location>
        <topology evidence="1">Multi-pass membrane protein</topology>
    </subcellularLocation>
</comment>
<dbReference type="InterPro" id="IPR019820">
    <property type="entry name" value="Sec-indep_translocase_CS"/>
</dbReference>
<evidence type="ECO:0000256" key="4">
    <source>
        <dbReference type="ARBA" id="ARBA00023136"/>
    </source>
</evidence>
<protein>
    <recommendedName>
        <fullName evidence="5">Sec-independent protein translocase protein TatC</fullName>
    </recommendedName>
</protein>
<evidence type="ECO:0000256" key="2">
    <source>
        <dbReference type="ARBA" id="ARBA00022692"/>
    </source>
</evidence>
<feature type="transmembrane region" description="Helical" evidence="5">
    <location>
        <begin position="229"/>
        <end position="248"/>
    </location>
</feature>
<dbReference type="PROSITE" id="PS01218">
    <property type="entry name" value="TATC"/>
    <property type="match status" value="1"/>
</dbReference>
<keyword evidence="5" id="KW-0811">Translocation</keyword>
<dbReference type="AlphaFoldDB" id="A0A4Q7YS95"/>
<keyword evidence="5" id="KW-0813">Transport</keyword>
<dbReference type="PANTHER" id="PTHR30371">
    <property type="entry name" value="SEC-INDEPENDENT PROTEIN TRANSLOCASE PROTEIN TATC"/>
    <property type="match status" value="1"/>
</dbReference>
<evidence type="ECO:0000256" key="5">
    <source>
        <dbReference type="HAMAP-Rule" id="MF_00902"/>
    </source>
</evidence>
<feature type="transmembrane region" description="Helical" evidence="5">
    <location>
        <begin position="87"/>
        <end position="106"/>
    </location>
</feature>
<dbReference type="GO" id="GO:0009977">
    <property type="term" value="F:proton motive force dependent protein transmembrane transporter activity"/>
    <property type="evidence" value="ECO:0007669"/>
    <property type="project" value="TreeGrafter"/>
</dbReference>
<dbReference type="Proteomes" id="UP000292958">
    <property type="component" value="Unassembled WGS sequence"/>
</dbReference>
<keyword evidence="3 5" id="KW-1133">Transmembrane helix</keyword>
<evidence type="ECO:0000313" key="7">
    <source>
        <dbReference type="Proteomes" id="UP000292958"/>
    </source>
</evidence>
<dbReference type="PANTHER" id="PTHR30371:SF0">
    <property type="entry name" value="SEC-INDEPENDENT PROTEIN TRANSLOCASE PROTEIN TATC, CHLOROPLASTIC-RELATED"/>
    <property type="match status" value="1"/>
</dbReference>
<feature type="transmembrane region" description="Helical" evidence="5">
    <location>
        <begin position="204"/>
        <end position="223"/>
    </location>
</feature>
<dbReference type="HAMAP" id="MF_00902">
    <property type="entry name" value="TatC"/>
    <property type="match status" value="1"/>
</dbReference>
<dbReference type="OrthoDB" id="9777044at2"/>
<dbReference type="Pfam" id="PF00902">
    <property type="entry name" value="TatC"/>
    <property type="match status" value="1"/>
</dbReference>
<organism evidence="6 7">
    <name type="scientific">Edaphobacter modestus</name>
    <dbReference type="NCBI Taxonomy" id="388466"/>
    <lineage>
        <taxon>Bacteria</taxon>
        <taxon>Pseudomonadati</taxon>
        <taxon>Acidobacteriota</taxon>
        <taxon>Terriglobia</taxon>
        <taxon>Terriglobales</taxon>
        <taxon>Acidobacteriaceae</taxon>
        <taxon>Edaphobacter</taxon>
    </lineage>
</organism>
<sequence>MADLVDRARAAVTDRAELPGMSLMEHLDELRKRLIHSVVYLLIGFAIAYAFHERLYGLVSRPIDMLNLPLNFTHPTDGLNLYLKTSLVGGAILASPFILYQIWLFIAPGMYSTEKRYVFPFMGATVTLFLAGVWFGYQWVLPGALKVLIGDFGKRFHPIITIEDYTSFFMAVILGLGITFELPILIFFLSILGIVDAKFLIRHIRYAILIIFVIAAIICPLPDPVSMCLFAMPMLVLYMVGVGVAWIFNPARRKEAKSA</sequence>
<feature type="transmembrane region" description="Helical" evidence="5">
    <location>
        <begin position="34"/>
        <end position="52"/>
    </location>
</feature>
<keyword evidence="4 5" id="KW-0472">Membrane</keyword>
<keyword evidence="2 5" id="KW-0812">Transmembrane</keyword>
<keyword evidence="5" id="KW-0653">Protein transport</keyword>
<evidence type="ECO:0000256" key="1">
    <source>
        <dbReference type="ARBA" id="ARBA00004141"/>
    </source>
</evidence>
<dbReference type="GO" id="GO:0033281">
    <property type="term" value="C:TAT protein transport complex"/>
    <property type="evidence" value="ECO:0007669"/>
    <property type="project" value="UniProtKB-UniRule"/>
</dbReference>
<dbReference type="GO" id="GO:0043953">
    <property type="term" value="P:protein transport by the Tat complex"/>
    <property type="evidence" value="ECO:0007669"/>
    <property type="project" value="UniProtKB-UniRule"/>
</dbReference>
<feature type="transmembrane region" description="Helical" evidence="5">
    <location>
        <begin position="168"/>
        <end position="192"/>
    </location>
</feature>
<evidence type="ECO:0000256" key="3">
    <source>
        <dbReference type="ARBA" id="ARBA00022989"/>
    </source>
</evidence>
<feature type="transmembrane region" description="Helical" evidence="5">
    <location>
        <begin position="118"/>
        <end position="137"/>
    </location>
</feature>
<dbReference type="PRINTS" id="PR01840">
    <property type="entry name" value="TATCFAMILY"/>
</dbReference>
<comment type="similarity">
    <text evidence="5">Belongs to the TatC family.</text>
</comment>